<evidence type="ECO:0000313" key="2">
    <source>
        <dbReference type="EMBL" id="CAD6993951.1"/>
    </source>
</evidence>
<sequence length="171" mass="18835">MQPQVELSNEYKALTCPSRIFQLSFRQEDEQKQNMNVKWANADGGDAYMHAEPTITAPNTMGQCATLGSTATGITVGSNNKRTEHNETPSDSSKTLRTKSSQRHDHNQPTASNSCDELQVSAHKNLQHTRSSLANVVEGADCWQFGKSNSLEISKQMREFASHGSLAVKHS</sequence>
<keyword evidence="3" id="KW-1185">Reference proteome</keyword>
<evidence type="ECO:0000313" key="3">
    <source>
        <dbReference type="Proteomes" id="UP000606786"/>
    </source>
</evidence>
<comment type="caution">
    <text evidence="2">The sequence shown here is derived from an EMBL/GenBank/DDBJ whole genome shotgun (WGS) entry which is preliminary data.</text>
</comment>
<dbReference type="AlphaFoldDB" id="A0A811U5D1"/>
<name>A0A811U5D1_CERCA</name>
<proteinExistence type="predicted"/>
<dbReference type="EMBL" id="CAJHJT010000001">
    <property type="protein sequence ID" value="CAD6993951.1"/>
    <property type="molecule type" value="Genomic_DNA"/>
</dbReference>
<evidence type="ECO:0000256" key="1">
    <source>
        <dbReference type="SAM" id="MobiDB-lite"/>
    </source>
</evidence>
<accession>A0A811U5D1</accession>
<protein>
    <submittedName>
        <fullName evidence="2">(Mediterranean fruit fly) hypothetical protein</fullName>
    </submittedName>
</protein>
<organism evidence="2 3">
    <name type="scientific">Ceratitis capitata</name>
    <name type="common">Mediterranean fruit fly</name>
    <name type="synonym">Tephritis capitata</name>
    <dbReference type="NCBI Taxonomy" id="7213"/>
    <lineage>
        <taxon>Eukaryota</taxon>
        <taxon>Metazoa</taxon>
        <taxon>Ecdysozoa</taxon>
        <taxon>Arthropoda</taxon>
        <taxon>Hexapoda</taxon>
        <taxon>Insecta</taxon>
        <taxon>Pterygota</taxon>
        <taxon>Neoptera</taxon>
        <taxon>Endopterygota</taxon>
        <taxon>Diptera</taxon>
        <taxon>Brachycera</taxon>
        <taxon>Muscomorpha</taxon>
        <taxon>Tephritoidea</taxon>
        <taxon>Tephritidae</taxon>
        <taxon>Ceratitis</taxon>
        <taxon>Ceratitis</taxon>
    </lineage>
</organism>
<reference evidence="2" key="1">
    <citation type="submission" date="2020-11" db="EMBL/GenBank/DDBJ databases">
        <authorList>
            <person name="Whitehead M."/>
        </authorList>
    </citation>
    <scope>NUCLEOTIDE SEQUENCE</scope>
    <source>
        <strain evidence="2">EGII</strain>
    </source>
</reference>
<gene>
    <name evidence="2" type="ORF">CCAP1982_LOCUS2736</name>
</gene>
<dbReference type="Proteomes" id="UP000606786">
    <property type="component" value="Unassembled WGS sequence"/>
</dbReference>
<feature type="region of interest" description="Disordered" evidence="1">
    <location>
        <begin position="73"/>
        <end position="115"/>
    </location>
</feature>